<feature type="non-terminal residue" evidence="3">
    <location>
        <position position="65"/>
    </location>
</feature>
<comment type="caution">
    <text evidence="3">The sequence shown here is derived from an EMBL/GenBank/DDBJ whole genome shotgun (WGS) entry which is preliminary data.</text>
</comment>
<name>A0A392SCH5_9FABA</name>
<keyword evidence="4" id="KW-1185">Reference proteome</keyword>
<keyword evidence="2" id="KW-1015">Disulfide bond</keyword>
<evidence type="ECO:0000256" key="2">
    <source>
        <dbReference type="ARBA" id="ARBA00023157"/>
    </source>
</evidence>
<keyword evidence="3" id="KW-0675">Receptor</keyword>
<accession>A0A392SCH5</accession>
<protein>
    <submittedName>
        <fullName evidence="3">G-type lectin S-receptor-like serine/threonine protein kinase RLK1-like</fullName>
    </submittedName>
</protein>
<keyword evidence="3" id="KW-0723">Serine/threonine-protein kinase</keyword>
<dbReference type="GO" id="GO:0030246">
    <property type="term" value="F:carbohydrate binding"/>
    <property type="evidence" value="ECO:0007669"/>
    <property type="project" value="UniProtKB-KW"/>
</dbReference>
<dbReference type="Gene3D" id="2.90.10.10">
    <property type="entry name" value="Bulb-type lectin domain"/>
    <property type="match status" value="1"/>
</dbReference>
<dbReference type="AlphaFoldDB" id="A0A392SCH5"/>
<evidence type="ECO:0000313" key="3">
    <source>
        <dbReference type="EMBL" id="MCI46142.1"/>
    </source>
</evidence>
<keyword evidence="1" id="KW-0732">Signal</keyword>
<dbReference type="GO" id="GO:0004674">
    <property type="term" value="F:protein serine/threonine kinase activity"/>
    <property type="evidence" value="ECO:0007669"/>
    <property type="project" value="UniProtKB-KW"/>
</dbReference>
<organism evidence="3 4">
    <name type="scientific">Trifolium medium</name>
    <dbReference type="NCBI Taxonomy" id="97028"/>
    <lineage>
        <taxon>Eukaryota</taxon>
        <taxon>Viridiplantae</taxon>
        <taxon>Streptophyta</taxon>
        <taxon>Embryophyta</taxon>
        <taxon>Tracheophyta</taxon>
        <taxon>Spermatophyta</taxon>
        <taxon>Magnoliopsida</taxon>
        <taxon>eudicotyledons</taxon>
        <taxon>Gunneridae</taxon>
        <taxon>Pentapetalae</taxon>
        <taxon>rosids</taxon>
        <taxon>fabids</taxon>
        <taxon>Fabales</taxon>
        <taxon>Fabaceae</taxon>
        <taxon>Papilionoideae</taxon>
        <taxon>50 kb inversion clade</taxon>
        <taxon>NPAAA clade</taxon>
        <taxon>Hologalegina</taxon>
        <taxon>IRL clade</taxon>
        <taxon>Trifolieae</taxon>
        <taxon>Trifolium</taxon>
    </lineage>
</organism>
<keyword evidence="3" id="KW-0808">Transferase</keyword>
<keyword evidence="3" id="KW-0418">Kinase</keyword>
<sequence length="65" mass="7599">MQVDGNLVLYPAYTTETVWDAYWDSETKADNGVNVKYHLYLNNTGLLQIWNRSRDYDLIKTLIDA</sequence>
<dbReference type="SUPFAM" id="SSF51110">
    <property type="entry name" value="alpha-D-mannose-specific plant lectins"/>
    <property type="match status" value="1"/>
</dbReference>
<dbReference type="Proteomes" id="UP000265520">
    <property type="component" value="Unassembled WGS sequence"/>
</dbReference>
<reference evidence="3 4" key="1">
    <citation type="journal article" date="2018" name="Front. Plant Sci.">
        <title>Red Clover (Trifolium pratense) and Zigzag Clover (T. medium) - A Picture of Genomic Similarities and Differences.</title>
        <authorList>
            <person name="Dluhosova J."/>
            <person name="Istvanek J."/>
            <person name="Nedelnik J."/>
            <person name="Repkova J."/>
        </authorList>
    </citation>
    <scope>NUCLEOTIDE SEQUENCE [LARGE SCALE GENOMIC DNA]</scope>
    <source>
        <strain evidence="4">cv. 10/8</strain>
        <tissue evidence="3">Leaf</tissue>
    </source>
</reference>
<evidence type="ECO:0000313" key="4">
    <source>
        <dbReference type="Proteomes" id="UP000265520"/>
    </source>
</evidence>
<dbReference type="EMBL" id="LXQA010353344">
    <property type="protein sequence ID" value="MCI46142.1"/>
    <property type="molecule type" value="Genomic_DNA"/>
</dbReference>
<dbReference type="InterPro" id="IPR036426">
    <property type="entry name" value="Bulb-type_lectin_dom_sf"/>
</dbReference>
<keyword evidence="3" id="KW-0430">Lectin</keyword>
<proteinExistence type="predicted"/>
<evidence type="ECO:0000256" key="1">
    <source>
        <dbReference type="ARBA" id="ARBA00022729"/>
    </source>
</evidence>